<reference evidence="2" key="1">
    <citation type="submission" date="2017-02" db="EMBL/GenBank/DDBJ databases">
        <authorList>
            <person name="Tetz G."/>
            <person name="Tetz V."/>
        </authorList>
    </citation>
    <scope>NUCLEOTIDE SEQUENCE [LARGE SCALE GENOMIC DNA]</scope>
    <source>
        <strain evidence="2">VT16-26</strain>
    </source>
</reference>
<gene>
    <name evidence="1" type="ORF">B0E34_07535</name>
</gene>
<organism evidence="1 2">
    <name type="scientific">Chryseobacterium mucoviscidosis</name>
    <dbReference type="NCBI Taxonomy" id="1945581"/>
    <lineage>
        <taxon>Bacteria</taxon>
        <taxon>Pseudomonadati</taxon>
        <taxon>Bacteroidota</taxon>
        <taxon>Flavobacteriia</taxon>
        <taxon>Flavobacteriales</taxon>
        <taxon>Weeksellaceae</taxon>
        <taxon>Chryseobacterium group</taxon>
        <taxon>Chryseobacterium</taxon>
    </lineage>
</organism>
<accession>A0A202C404</accession>
<keyword evidence="2" id="KW-1185">Reference proteome</keyword>
<name>A0A202C404_9FLAO</name>
<protein>
    <submittedName>
        <fullName evidence="1">Uncharacterized protein</fullName>
    </submittedName>
</protein>
<dbReference type="Proteomes" id="UP000196355">
    <property type="component" value="Unassembled WGS sequence"/>
</dbReference>
<dbReference type="AlphaFoldDB" id="A0A202C404"/>
<sequence>MLNHLWNSLKSVGQNNSKKANFTIYNSQKINLFIYFSETEVFNRKYQNKTYIINRQILVNLPT</sequence>
<proteinExistence type="predicted"/>
<dbReference type="EMBL" id="MVAG01000105">
    <property type="protein sequence ID" value="OVE58527.1"/>
    <property type="molecule type" value="Genomic_DNA"/>
</dbReference>
<comment type="caution">
    <text evidence="1">The sequence shown here is derived from an EMBL/GenBank/DDBJ whole genome shotgun (WGS) entry which is preliminary data.</text>
</comment>
<evidence type="ECO:0000313" key="2">
    <source>
        <dbReference type="Proteomes" id="UP000196355"/>
    </source>
</evidence>
<evidence type="ECO:0000313" key="1">
    <source>
        <dbReference type="EMBL" id="OVE58527.1"/>
    </source>
</evidence>